<name>A0ABQ7PVC5_PLUXY</name>
<dbReference type="EMBL" id="JAHIBW010000027">
    <property type="protein sequence ID" value="KAG7296938.1"/>
    <property type="molecule type" value="Genomic_DNA"/>
</dbReference>
<organism evidence="2 3">
    <name type="scientific">Plutella xylostella</name>
    <name type="common">Diamondback moth</name>
    <name type="synonym">Plutella maculipennis</name>
    <dbReference type="NCBI Taxonomy" id="51655"/>
    <lineage>
        <taxon>Eukaryota</taxon>
        <taxon>Metazoa</taxon>
        <taxon>Ecdysozoa</taxon>
        <taxon>Arthropoda</taxon>
        <taxon>Hexapoda</taxon>
        <taxon>Insecta</taxon>
        <taxon>Pterygota</taxon>
        <taxon>Neoptera</taxon>
        <taxon>Endopterygota</taxon>
        <taxon>Lepidoptera</taxon>
        <taxon>Glossata</taxon>
        <taxon>Ditrysia</taxon>
        <taxon>Yponomeutoidea</taxon>
        <taxon>Plutellidae</taxon>
        <taxon>Plutella</taxon>
    </lineage>
</organism>
<evidence type="ECO:0000259" key="1">
    <source>
        <dbReference type="PROSITE" id="PS50878"/>
    </source>
</evidence>
<comment type="caution">
    <text evidence="2">The sequence shown here is derived from an EMBL/GenBank/DDBJ whole genome shotgun (WGS) entry which is preliminary data.</text>
</comment>
<feature type="domain" description="Reverse transcriptase" evidence="1">
    <location>
        <begin position="361"/>
        <end position="651"/>
    </location>
</feature>
<evidence type="ECO:0000313" key="2">
    <source>
        <dbReference type="EMBL" id="KAG7296938.1"/>
    </source>
</evidence>
<sequence>MCAKYKNILVLGDFNLISCSVDIRNYYEYFITFCEFTQMNTVINKNDRCLDLVLTNNSLETVNVSLSSEPVVKVDEYHPPLLVEWTGAPRAARAPPPPPPASPASCADDFFGTGIAQQWNFSKANFPLLYTKLAETNWTKLYEEKDPDTVLQSFYTILREIIDDCVPKKMRKPVTSRYYYPEWYTAELIRDITLKASLHKTYKLTRSQCDYEEFSKYRTKVKIGIQLAEKSYNDRIQKQLARDPKSFWSFIKSKRSARNKIIITRDGTELNEQESADYFAEYFHSVYSAQPPRLSVEEAARAGGAGGAARVHLAALSAGHVSAALARLAPKTSAGPDGVPAYLVKDCRMLLLDPLLHIYNCCLESALYPKLWKITRVIPVPKGSLGSDVNGYRPVAVLSVFAKVFESALQKMIYNEVSSQLSDCQHGFRPGRSTNSNLLSFMSRVVPSVDAGVQVDAAYFDFKKAFDTVDNDILLTKLAAIGCTTHSLTFFRNYLHNRQQYVDFGNRYSEPFSTYSGVNQGSNMGPLEFIIMINDLPEILMDATCLLFADDLKLFLEIRNEEDAIRLQQDIDRVVAWGCDNKLEFNGSKCVQMTFSRAREPLRHQYTLGGGALARVSSVRDLGVKFTSTLSFSDHIVNICKGAFKTLGFVLRSCQGFTDIRTVKALYNALVRSKLESNAVIWAPHEIKYNLMLERIQNKFLRYLYLKMYGVYPGYPLLYPSLFILGMVGYSKIEVRRDLALTKMVFMVFRGWLCNPTVLESIGLAVPAGGRGLRRRAGRLLAVPTARTNLLHDAPLTRAIRLINKASERTDILTCSLGEFAKVMFHMLCVD</sequence>
<keyword evidence="3" id="KW-1185">Reference proteome</keyword>
<dbReference type="PROSITE" id="PS50878">
    <property type="entry name" value="RT_POL"/>
    <property type="match status" value="1"/>
</dbReference>
<dbReference type="PANTHER" id="PTHR33332">
    <property type="entry name" value="REVERSE TRANSCRIPTASE DOMAIN-CONTAINING PROTEIN"/>
    <property type="match status" value="1"/>
</dbReference>
<dbReference type="SUPFAM" id="SSF56672">
    <property type="entry name" value="DNA/RNA polymerases"/>
    <property type="match status" value="1"/>
</dbReference>
<protein>
    <recommendedName>
        <fullName evidence="1">Reverse transcriptase domain-containing protein</fullName>
    </recommendedName>
</protein>
<accession>A0ABQ7PVC5</accession>
<dbReference type="Proteomes" id="UP000823941">
    <property type="component" value="Chromosome 27"/>
</dbReference>
<reference evidence="2 3" key="1">
    <citation type="submission" date="2021-06" db="EMBL/GenBank/DDBJ databases">
        <title>A haploid diamondback moth (Plutella xylostella L.) genome assembly resolves 31 chromosomes and identifies a diamide resistance mutation.</title>
        <authorList>
            <person name="Ward C.M."/>
            <person name="Perry K.D."/>
            <person name="Baker G."/>
            <person name="Powis K."/>
            <person name="Heckel D.G."/>
            <person name="Baxter S.W."/>
        </authorList>
    </citation>
    <scope>NUCLEOTIDE SEQUENCE [LARGE SCALE GENOMIC DNA]</scope>
    <source>
        <strain evidence="2 3">LV</strain>
        <tissue evidence="2">Single pupa</tissue>
    </source>
</reference>
<dbReference type="CDD" id="cd01650">
    <property type="entry name" value="RT_nLTR_like"/>
    <property type="match status" value="1"/>
</dbReference>
<dbReference type="InterPro" id="IPR000477">
    <property type="entry name" value="RT_dom"/>
</dbReference>
<proteinExistence type="predicted"/>
<dbReference type="InterPro" id="IPR043502">
    <property type="entry name" value="DNA/RNA_pol_sf"/>
</dbReference>
<dbReference type="Pfam" id="PF00078">
    <property type="entry name" value="RVT_1"/>
    <property type="match status" value="1"/>
</dbReference>
<gene>
    <name evidence="2" type="ORF">JYU34_019835</name>
</gene>
<evidence type="ECO:0000313" key="3">
    <source>
        <dbReference type="Proteomes" id="UP000823941"/>
    </source>
</evidence>